<reference evidence="1" key="1">
    <citation type="submission" date="2021-05" db="EMBL/GenBank/DDBJ databases">
        <authorList>
            <person name="Pan Q."/>
            <person name="Jouanno E."/>
            <person name="Zahm M."/>
            <person name="Klopp C."/>
            <person name="Cabau C."/>
            <person name="Louis A."/>
            <person name="Berthelot C."/>
            <person name="Parey E."/>
            <person name="Roest Crollius H."/>
            <person name="Montfort J."/>
            <person name="Robinson-Rechavi M."/>
            <person name="Bouchez O."/>
            <person name="Lampietro C."/>
            <person name="Lopez Roques C."/>
            <person name="Donnadieu C."/>
            <person name="Postlethwait J."/>
            <person name="Bobe J."/>
            <person name="Dillon D."/>
            <person name="Chandos A."/>
            <person name="von Hippel F."/>
            <person name="Guiguen Y."/>
        </authorList>
    </citation>
    <scope>NUCLEOTIDE SEQUENCE</scope>
    <source>
        <strain evidence="1">YG-Jan2019</strain>
    </source>
</reference>
<dbReference type="EMBL" id="CM055737">
    <property type="protein sequence ID" value="KAJ8006105.1"/>
    <property type="molecule type" value="Genomic_DNA"/>
</dbReference>
<name>A0ACC2GRD3_DALPE</name>
<organism evidence="1 2">
    <name type="scientific">Dallia pectoralis</name>
    <name type="common">Alaska blackfish</name>
    <dbReference type="NCBI Taxonomy" id="75939"/>
    <lineage>
        <taxon>Eukaryota</taxon>
        <taxon>Metazoa</taxon>
        <taxon>Chordata</taxon>
        <taxon>Craniata</taxon>
        <taxon>Vertebrata</taxon>
        <taxon>Euteleostomi</taxon>
        <taxon>Actinopterygii</taxon>
        <taxon>Neopterygii</taxon>
        <taxon>Teleostei</taxon>
        <taxon>Protacanthopterygii</taxon>
        <taxon>Esociformes</taxon>
        <taxon>Umbridae</taxon>
        <taxon>Dallia</taxon>
    </lineage>
</organism>
<accession>A0ACC2GRD3</accession>
<evidence type="ECO:0000313" key="1">
    <source>
        <dbReference type="EMBL" id="KAJ8006105.1"/>
    </source>
</evidence>
<comment type="caution">
    <text evidence="1">The sequence shown here is derived from an EMBL/GenBank/DDBJ whole genome shotgun (WGS) entry which is preliminary data.</text>
</comment>
<evidence type="ECO:0000313" key="2">
    <source>
        <dbReference type="Proteomes" id="UP001157502"/>
    </source>
</evidence>
<protein>
    <submittedName>
        <fullName evidence="1">Uncharacterized protein</fullName>
    </submittedName>
</protein>
<proteinExistence type="predicted"/>
<sequence>MSAPECPCARHSSEDGPWSGNGTDDRGEEQRCGLWQHTAWDLLKIPFSEPRSSGAAGGGGGRRRWQQEEVTAGGGGDQAVLVAALGFQMDVEVCEARVQRNLCAPRWTPFQNDLATLPA</sequence>
<gene>
    <name evidence="1" type="ORF">DPEC_G00124800</name>
</gene>
<keyword evidence="2" id="KW-1185">Reference proteome</keyword>
<dbReference type="Proteomes" id="UP001157502">
    <property type="component" value="Chromosome 10"/>
</dbReference>